<evidence type="ECO:0000313" key="1">
    <source>
        <dbReference type="EMBL" id="MBK0371172.1"/>
    </source>
</evidence>
<dbReference type="EMBL" id="JAEHFV010000009">
    <property type="protein sequence ID" value="MBK0371172.1"/>
    <property type="molecule type" value="Genomic_DNA"/>
</dbReference>
<accession>A0A934PMY0</accession>
<sequence>MEINEIEKLKIITRLTTSCFTTLRPSDSENRISRAEIKVYNYYELASIIRNLMKLCIVALDHDGAEIPKTIQNQSIDVGLILGIALQLFPIDEFELLNEIRELFPLENENRNNNNV</sequence>
<dbReference type="RefSeq" id="WP_200107296.1">
    <property type="nucleotide sequence ID" value="NZ_JAEHFV010000009.1"/>
</dbReference>
<dbReference type="Proteomes" id="UP000609172">
    <property type="component" value="Unassembled WGS sequence"/>
</dbReference>
<proteinExistence type="predicted"/>
<organism evidence="1 2">
    <name type="scientific">Flavobacterium agrisoli</name>
    <dbReference type="NCBI Taxonomy" id="2793066"/>
    <lineage>
        <taxon>Bacteria</taxon>
        <taxon>Pseudomonadati</taxon>
        <taxon>Bacteroidota</taxon>
        <taxon>Flavobacteriia</taxon>
        <taxon>Flavobacteriales</taxon>
        <taxon>Flavobacteriaceae</taxon>
        <taxon>Flavobacterium</taxon>
    </lineage>
</organism>
<dbReference type="AlphaFoldDB" id="A0A934PMY0"/>
<protein>
    <submittedName>
        <fullName evidence="1">Uncharacterized protein</fullName>
    </submittedName>
</protein>
<evidence type="ECO:0000313" key="2">
    <source>
        <dbReference type="Proteomes" id="UP000609172"/>
    </source>
</evidence>
<gene>
    <name evidence="1" type="ORF">I5M07_15175</name>
</gene>
<keyword evidence="2" id="KW-1185">Reference proteome</keyword>
<name>A0A934PMY0_9FLAO</name>
<reference evidence="1" key="1">
    <citation type="submission" date="2020-12" db="EMBL/GenBank/DDBJ databases">
        <title>Bacterial novel species Flavobacterium sp. SE-1-e isolated from soil.</title>
        <authorList>
            <person name="Jung H.-Y."/>
        </authorList>
    </citation>
    <scope>NUCLEOTIDE SEQUENCE</scope>
    <source>
        <strain evidence="1">SE-1-e</strain>
    </source>
</reference>
<comment type="caution">
    <text evidence="1">The sequence shown here is derived from an EMBL/GenBank/DDBJ whole genome shotgun (WGS) entry which is preliminary data.</text>
</comment>